<accession>A0AA36N2R2</accession>
<evidence type="ECO:0000313" key="4">
    <source>
        <dbReference type="EMBL" id="CAJ1388454.1"/>
    </source>
</evidence>
<dbReference type="PROSITE" id="PS50157">
    <property type="entry name" value="ZINC_FINGER_C2H2_2"/>
    <property type="match status" value="1"/>
</dbReference>
<dbReference type="AlphaFoldDB" id="A0AA36N2R2"/>
<dbReference type="PROSITE" id="PS51934">
    <property type="entry name" value="LRAT"/>
    <property type="match status" value="1"/>
</dbReference>
<evidence type="ECO:0000259" key="2">
    <source>
        <dbReference type="PROSITE" id="PS50157"/>
    </source>
</evidence>
<dbReference type="Pfam" id="PF04970">
    <property type="entry name" value="LRAT"/>
    <property type="match status" value="1"/>
</dbReference>
<dbReference type="InterPro" id="IPR013087">
    <property type="entry name" value="Znf_C2H2_type"/>
</dbReference>
<name>A0AA36N2R2_9DINO</name>
<dbReference type="GO" id="GO:0008270">
    <property type="term" value="F:zinc ion binding"/>
    <property type="evidence" value="ECO:0007669"/>
    <property type="project" value="UniProtKB-KW"/>
</dbReference>
<keyword evidence="1" id="KW-0862">Zinc</keyword>
<dbReference type="Proteomes" id="UP001178507">
    <property type="component" value="Unassembled WGS sequence"/>
</dbReference>
<keyword evidence="1" id="KW-0479">Metal-binding</keyword>
<sequence length="299" mass="32967">MADFWFGPAEIGIEADPGARYACAYCEACFDDTEEVRAHQELGILHKLVKAVRPAPGDHVFTASYKLPAENPDESSTLSMPSFENWSLADFPETASSLFQLPEHHGIYVGNDSVVSFDKCSRGVLLGGLCSVALLPTADFAGGADLLIWTYAERLSQEEAAWRGLWAVGKSGYHCQAFNCEHLASWCCTGAFTSNQAWYSSFYVDPVFPFGWAAAMAVHSGLAALDSVRLLLEDECCPSPEPSEAVCEQGHRTCGLCLQRHRRRVLEMLPRTCKAPHATRRPLCCLRPACWRTLREEPA</sequence>
<dbReference type="InterPro" id="IPR007053">
    <property type="entry name" value="LRAT_dom"/>
</dbReference>
<reference evidence="4" key="1">
    <citation type="submission" date="2023-08" db="EMBL/GenBank/DDBJ databases">
        <authorList>
            <person name="Chen Y."/>
            <person name="Shah S."/>
            <person name="Dougan E. K."/>
            <person name="Thang M."/>
            <person name="Chan C."/>
        </authorList>
    </citation>
    <scope>NUCLEOTIDE SEQUENCE</scope>
</reference>
<gene>
    <name evidence="4" type="ORF">EVOR1521_LOCUS14316</name>
</gene>
<comment type="caution">
    <text evidence="4">The sequence shown here is derived from an EMBL/GenBank/DDBJ whole genome shotgun (WGS) entry which is preliminary data.</text>
</comment>
<keyword evidence="1" id="KW-0863">Zinc-finger</keyword>
<evidence type="ECO:0000256" key="1">
    <source>
        <dbReference type="PROSITE-ProRule" id="PRU00042"/>
    </source>
</evidence>
<proteinExistence type="predicted"/>
<dbReference type="EMBL" id="CAUJNA010001691">
    <property type="protein sequence ID" value="CAJ1388454.1"/>
    <property type="molecule type" value="Genomic_DNA"/>
</dbReference>
<dbReference type="Gene3D" id="3.90.1720.10">
    <property type="entry name" value="endopeptidase domain like (from Nostoc punctiforme)"/>
    <property type="match status" value="1"/>
</dbReference>
<protein>
    <recommendedName>
        <fullName evidence="6">C2H2-type domain-containing protein</fullName>
    </recommendedName>
</protein>
<evidence type="ECO:0000259" key="3">
    <source>
        <dbReference type="PROSITE" id="PS51934"/>
    </source>
</evidence>
<evidence type="ECO:0000313" key="5">
    <source>
        <dbReference type="Proteomes" id="UP001178507"/>
    </source>
</evidence>
<organism evidence="4 5">
    <name type="scientific">Effrenium voratum</name>
    <dbReference type="NCBI Taxonomy" id="2562239"/>
    <lineage>
        <taxon>Eukaryota</taxon>
        <taxon>Sar</taxon>
        <taxon>Alveolata</taxon>
        <taxon>Dinophyceae</taxon>
        <taxon>Suessiales</taxon>
        <taxon>Symbiodiniaceae</taxon>
        <taxon>Effrenium</taxon>
    </lineage>
</organism>
<feature type="domain" description="LRAT" evidence="3">
    <location>
        <begin position="94"/>
        <end position="196"/>
    </location>
</feature>
<feature type="domain" description="C2H2-type" evidence="2">
    <location>
        <begin position="21"/>
        <end position="51"/>
    </location>
</feature>
<keyword evidence="5" id="KW-1185">Reference proteome</keyword>
<evidence type="ECO:0008006" key="6">
    <source>
        <dbReference type="Google" id="ProtNLM"/>
    </source>
</evidence>